<evidence type="ECO:0000259" key="1">
    <source>
        <dbReference type="Pfam" id="PF08241"/>
    </source>
</evidence>
<dbReference type="PANTHER" id="PTHR43591">
    <property type="entry name" value="METHYLTRANSFERASE"/>
    <property type="match status" value="1"/>
</dbReference>
<accession>D0LX63</accession>
<dbReference type="PANTHER" id="PTHR43591:SF99">
    <property type="entry name" value="OS06G0646000 PROTEIN"/>
    <property type="match status" value="1"/>
</dbReference>
<protein>
    <submittedName>
        <fullName evidence="2">Methyltransferase type 11</fullName>
    </submittedName>
</protein>
<dbReference type="Gene3D" id="3.40.50.150">
    <property type="entry name" value="Vaccinia Virus protein VP39"/>
    <property type="match status" value="1"/>
</dbReference>
<dbReference type="KEGG" id="hoh:Hoch_3603"/>
<dbReference type="InterPro" id="IPR029063">
    <property type="entry name" value="SAM-dependent_MTases_sf"/>
</dbReference>
<dbReference type="GO" id="GO:0032259">
    <property type="term" value="P:methylation"/>
    <property type="evidence" value="ECO:0007669"/>
    <property type="project" value="UniProtKB-KW"/>
</dbReference>
<name>D0LX63_HALO1</name>
<dbReference type="HOGENOM" id="CLU_037990_11_1_7"/>
<dbReference type="InterPro" id="IPR013216">
    <property type="entry name" value="Methyltransf_11"/>
</dbReference>
<dbReference type="STRING" id="502025.Hoch_3603"/>
<dbReference type="OrthoDB" id="5421689at2"/>
<dbReference type="CDD" id="cd02440">
    <property type="entry name" value="AdoMet_MTases"/>
    <property type="match status" value="1"/>
</dbReference>
<reference evidence="2 3" key="1">
    <citation type="journal article" date="2010" name="Stand. Genomic Sci.">
        <title>Complete genome sequence of Haliangium ochraceum type strain (SMP-2).</title>
        <authorList>
            <consortium name="US DOE Joint Genome Institute (JGI-PGF)"/>
            <person name="Ivanova N."/>
            <person name="Daum C."/>
            <person name="Lang E."/>
            <person name="Abt B."/>
            <person name="Kopitz M."/>
            <person name="Saunders E."/>
            <person name="Lapidus A."/>
            <person name="Lucas S."/>
            <person name="Glavina Del Rio T."/>
            <person name="Nolan M."/>
            <person name="Tice H."/>
            <person name="Copeland A."/>
            <person name="Cheng J.F."/>
            <person name="Chen F."/>
            <person name="Bruce D."/>
            <person name="Goodwin L."/>
            <person name="Pitluck S."/>
            <person name="Mavromatis K."/>
            <person name="Pati A."/>
            <person name="Mikhailova N."/>
            <person name="Chen A."/>
            <person name="Palaniappan K."/>
            <person name="Land M."/>
            <person name="Hauser L."/>
            <person name="Chang Y.J."/>
            <person name="Jeffries C.D."/>
            <person name="Detter J.C."/>
            <person name="Brettin T."/>
            <person name="Rohde M."/>
            <person name="Goker M."/>
            <person name="Bristow J."/>
            <person name="Markowitz V."/>
            <person name="Eisen J.A."/>
            <person name="Hugenholtz P."/>
            <person name="Kyrpides N.C."/>
            <person name="Klenk H.P."/>
        </authorList>
    </citation>
    <scope>NUCLEOTIDE SEQUENCE [LARGE SCALE GENOMIC DNA]</scope>
    <source>
        <strain evidence="3">DSM 14365 / CIP 107738 / JCM 11303 / AJ 13395 / SMP-2</strain>
    </source>
</reference>
<keyword evidence="2" id="KW-0808">Transferase</keyword>
<dbReference type="eggNOG" id="COG2226">
    <property type="taxonomic scope" value="Bacteria"/>
</dbReference>
<proteinExistence type="predicted"/>
<evidence type="ECO:0000313" key="2">
    <source>
        <dbReference type="EMBL" id="ACY16105.1"/>
    </source>
</evidence>
<organism evidence="2 3">
    <name type="scientific">Haliangium ochraceum (strain DSM 14365 / JCM 11303 / SMP-2)</name>
    <dbReference type="NCBI Taxonomy" id="502025"/>
    <lineage>
        <taxon>Bacteria</taxon>
        <taxon>Pseudomonadati</taxon>
        <taxon>Myxococcota</taxon>
        <taxon>Polyangia</taxon>
        <taxon>Haliangiales</taxon>
        <taxon>Kofleriaceae</taxon>
        <taxon>Haliangium</taxon>
    </lineage>
</organism>
<dbReference type="AlphaFoldDB" id="D0LX63"/>
<dbReference type="EMBL" id="CP001804">
    <property type="protein sequence ID" value="ACY16105.1"/>
    <property type="molecule type" value="Genomic_DNA"/>
</dbReference>
<sequence>MDPAFAGLTLCPSCGADEMRGQGRSLRCQRCSDEIASDAHFLDFGGHTPRGAFSGITTQQALMESELVARIYERVWRPAFVRLIAGKGAGARTGGFAGELFIHKHSLAMEDREGPWLDVSCASGLFTRAMAAANPGDLVVGLDISAAMLEMAARRAKGYGNVVLVRADAHHLPFREGAFGGVNNSGALHVYDDPEQVFREILRVLRPGGVYVGSTFSRATSWTSRTLARVAKIRRYEPLDLRAWLSRVGFVDYEEILLGGSFIFRVRKP</sequence>
<dbReference type="GO" id="GO:0008757">
    <property type="term" value="F:S-adenosylmethionine-dependent methyltransferase activity"/>
    <property type="evidence" value="ECO:0007669"/>
    <property type="project" value="InterPro"/>
</dbReference>
<dbReference type="Pfam" id="PF08241">
    <property type="entry name" value="Methyltransf_11"/>
    <property type="match status" value="1"/>
</dbReference>
<feature type="domain" description="Methyltransferase type 11" evidence="1">
    <location>
        <begin position="117"/>
        <end position="212"/>
    </location>
</feature>
<evidence type="ECO:0000313" key="3">
    <source>
        <dbReference type="Proteomes" id="UP000001880"/>
    </source>
</evidence>
<dbReference type="Proteomes" id="UP000001880">
    <property type="component" value="Chromosome"/>
</dbReference>
<keyword evidence="3" id="KW-1185">Reference proteome</keyword>
<keyword evidence="2" id="KW-0489">Methyltransferase</keyword>
<dbReference type="RefSeq" id="WP_012828704.1">
    <property type="nucleotide sequence ID" value="NC_013440.1"/>
</dbReference>
<gene>
    <name evidence="2" type="ordered locus">Hoch_3603</name>
</gene>
<dbReference type="SUPFAM" id="SSF53335">
    <property type="entry name" value="S-adenosyl-L-methionine-dependent methyltransferases"/>
    <property type="match status" value="1"/>
</dbReference>